<sequence>MNDPHLAEAVGRARELLRREAYAEAEVLLSGLIGDIESRAGDSAPALITPLYLYAKALSKQHPWTTMPHSERAALERALRLAVEHHGEGSRRAVQIQETLATRLWSAGEAELACSHMMHVVRFTELAHGEGVPLAHALSGLAGMLLDAGRCEEALAAYERAFGIMSGRGEELYEFTLLFGKGRCLIEMGRHADAVPVLDRAYTWFLGRFGDNRRAKELLAYVERARLGAAEGQKA</sequence>
<protein>
    <recommendedName>
        <fullName evidence="3">MalT-like TPR region domain-containing protein</fullName>
    </recommendedName>
</protein>
<dbReference type="OrthoDB" id="5476888at2"/>
<dbReference type="AlphaFoldDB" id="A0A2L0F048"/>
<reference evidence="1 2" key="1">
    <citation type="submission" date="2015-09" db="EMBL/GenBank/DDBJ databases">
        <title>Sorangium comparison.</title>
        <authorList>
            <person name="Zaburannyi N."/>
            <person name="Bunk B."/>
            <person name="Overmann J."/>
            <person name="Mueller R."/>
        </authorList>
    </citation>
    <scope>NUCLEOTIDE SEQUENCE [LARGE SCALE GENOMIC DNA]</scope>
    <source>
        <strain evidence="1 2">So ce26</strain>
    </source>
</reference>
<dbReference type="Gene3D" id="1.25.40.10">
    <property type="entry name" value="Tetratricopeptide repeat domain"/>
    <property type="match status" value="1"/>
</dbReference>
<accession>A0A2L0F048</accession>
<name>A0A2L0F048_SORCE</name>
<dbReference type="Proteomes" id="UP000238348">
    <property type="component" value="Chromosome"/>
</dbReference>
<dbReference type="SUPFAM" id="SSF48452">
    <property type="entry name" value="TPR-like"/>
    <property type="match status" value="1"/>
</dbReference>
<dbReference type="Pfam" id="PF13424">
    <property type="entry name" value="TPR_12"/>
    <property type="match status" value="1"/>
</dbReference>
<dbReference type="RefSeq" id="WP_159397477.1">
    <property type="nucleotide sequence ID" value="NZ_CP012673.1"/>
</dbReference>
<dbReference type="InterPro" id="IPR011990">
    <property type="entry name" value="TPR-like_helical_dom_sf"/>
</dbReference>
<proteinExistence type="predicted"/>
<dbReference type="EMBL" id="CP012673">
    <property type="protein sequence ID" value="AUX44921.1"/>
    <property type="molecule type" value="Genomic_DNA"/>
</dbReference>
<evidence type="ECO:0008006" key="3">
    <source>
        <dbReference type="Google" id="ProtNLM"/>
    </source>
</evidence>
<gene>
    <name evidence="1" type="ORF">SOCE26_063910</name>
</gene>
<organism evidence="1 2">
    <name type="scientific">Sorangium cellulosum</name>
    <name type="common">Polyangium cellulosum</name>
    <dbReference type="NCBI Taxonomy" id="56"/>
    <lineage>
        <taxon>Bacteria</taxon>
        <taxon>Pseudomonadati</taxon>
        <taxon>Myxococcota</taxon>
        <taxon>Polyangia</taxon>
        <taxon>Polyangiales</taxon>
        <taxon>Polyangiaceae</taxon>
        <taxon>Sorangium</taxon>
    </lineage>
</organism>
<evidence type="ECO:0000313" key="1">
    <source>
        <dbReference type="EMBL" id="AUX44921.1"/>
    </source>
</evidence>
<evidence type="ECO:0000313" key="2">
    <source>
        <dbReference type="Proteomes" id="UP000238348"/>
    </source>
</evidence>